<dbReference type="PANTHER" id="PTHR48104:SF30">
    <property type="entry name" value="METACASPASE-1"/>
    <property type="match status" value="1"/>
</dbReference>
<name>A0AA40E9V1_9PEZI</name>
<evidence type="ECO:0000313" key="4">
    <source>
        <dbReference type="Proteomes" id="UP001172102"/>
    </source>
</evidence>
<comment type="similarity">
    <text evidence="1">Belongs to the peptidase C14B family.</text>
</comment>
<dbReference type="EMBL" id="JAUKUA010000001">
    <property type="protein sequence ID" value="KAK0729441.1"/>
    <property type="molecule type" value="Genomic_DNA"/>
</dbReference>
<dbReference type="Proteomes" id="UP001172102">
    <property type="component" value="Unassembled WGS sequence"/>
</dbReference>
<dbReference type="GO" id="GO:0006508">
    <property type="term" value="P:proteolysis"/>
    <property type="evidence" value="ECO:0007669"/>
    <property type="project" value="InterPro"/>
</dbReference>
<reference evidence="3" key="1">
    <citation type="submission" date="2023-06" db="EMBL/GenBank/DDBJ databases">
        <title>Genome-scale phylogeny and comparative genomics of the fungal order Sordariales.</title>
        <authorList>
            <consortium name="Lawrence Berkeley National Laboratory"/>
            <person name="Hensen N."/>
            <person name="Bonometti L."/>
            <person name="Westerberg I."/>
            <person name="Brannstrom I.O."/>
            <person name="Guillou S."/>
            <person name="Cros-Aarteil S."/>
            <person name="Calhoun S."/>
            <person name="Haridas S."/>
            <person name="Kuo A."/>
            <person name="Mondo S."/>
            <person name="Pangilinan J."/>
            <person name="Riley R."/>
            <person name="Labutti K."/>
            <person name="Andreopoulos B."/>
            <person name="Lipzen A."/>
            <person name="Chen C."/>
            <person name="Yanf M."/>
            <person name="Daum C."/>
            <person name="Ng V."/>
            <person name="Clum A."/>
            <person name="Steindorff A."/>
            <person name="Ohm R."/>
            <person name="Martin F."/>
            <person name="Silar P."/>
            <person name="Natvig D."/>
            <person name="Lalanne C."/>
            <person name="Gautier V."/>
            <person name="Ament-Velasquez S.L."/>
            <person name="Kruys A."/>
            <person name="Hutchinson M.I."/>
            <person name="Powell A.J."/>
            <person name="Barry K."/>
            <person name="Miller A.N."/>
            <person name="Grigoriev I.V."/>
            <person name="Debuchy R."/>
            <person name="Gladieux P."/>
            <person name="Thoren M.H."/>
            <person name="Johannesson H."/>
        </authorList>
    </citation>
    <scope>NUCLEOTIDE SEQUENCE</scope>
    <source>
        <strain evidence="3">SMH4607-1</strain>
    </source>
</reference>
<evidence type="ECO:0000259" key="2">
    <source>
        <dbReference type="Pfam" id="PF00656"/>
    </source>
</evidence>
<evidence type="ECO:0000313" key="3">
    <source>
        <dbReference type="EMBL" id="KAK0729441.1"/>
    </source>
</evidence>
<organism evidence="3 4">
    <name type="scientific">Lasiosphaeris hirsuta</name>
    <dbReference type="NCBI Taxonomy" id="260670"/>
    <lineage>
        <taxon>Eukaryota</taxon>
        <taxon>Fungi</taxon>
        <taxon>Dikarya</taxon>
        <taxon>Ascomycota</taxon>
        <taxon>Pezizomycotina</taxon>
        <taxon>Sordariomycetes</taxon>
        <taxon>Sordariomycetidae</taxon>
        <taxon>Sordariales</taxon>
        <taxon>Lasiosphaeriaceae</taxon>
        <taxon>Lasiosphaeris</taxon>
    </lineage>
</organism>
<sequence length="296" mass="33175">MDGPPQNTITEWAILIRINYYPRDHHLQGAVHDVKQVRDRLCKQPRTVDIVILTATTPSDGSTGLPTESEELWPMYDRVVTELGRVVSQAKKGDRVYIYYSGHGTCRTKPSKHESSNDENGTSGFALVLFAPHAGRNFYGRDLAKAIELMVAKKVTVTVVLDCCFSGSVFRGPQTGSDVWSADYHPEFDRNDAQDIWSPLMSDTDGGSRNATLSRRDWLLDPNGYTVLAACDPQQTARELTTEDGVHRGGFSYLLNEAIEGCGQKGVLPTHQTIYDHLLYLFRARQRRTDPDTIQR</sequence>
<gene>
    <name evidence="3" type="ORF">B0H67DRAFT_638061</name>
</gene>
<dbReference type="PANTHER" id="PTHR48104">
    <property type="entry name" value="METACASPASE-4"/>
    <property type="match status" value="1"/>
</dbReference>
<dbReference type="GO" id="GO:0004197">
    <property type="term" value="F:cysteine-type endopeptidase activity"/>
    <property type="evidence" value="ECO:0007669"/>
    <property type="project" value="InterPro"/>
</dbReference>
<dbReference type="InterPro" id="IPR011600">
    <property type="entry name" value="Pept_C14_caspase"/>
</dbReference>
<dbReference type="AlphaFoldDB" id="A0AA40E9V1"/>
<dbReference type="GO" id="GO:0005737">
    <property type="term" value="C:cytoplasm"/>
    <property type="evidence" value="ECO:0007669"/>
    <property type="project" value="TreeGrafter"/>
</dbReference>
<dbReference type="Gene3D" id="3.40.50.1460">
    <property type="match status" value="1"/>
</dbReference>
<dbReference type="InterPro" id="IPR050452">
    <property type="entry name" value="Metacaspase"/>
</dbReference>
<protein>
    <submittedName>
        <fullName evidence="3">Peptidase C14, caspase domain-containing protein</fullName>
    </submittedName>
</protein>
<dbReference type="Pfam" id="PF00656">
    <property type="entry name" value="Peptidase_C14"/>
    <property type="match status" value="1"/>
</dbReference>
<proteinExistence type="inferred from homology"/>
<comment type="caution">
    <text evidence="3">The sequence shown here is derived from an EMBL/GenBank/DDBJ whole genome shotgun (WGS) entry which is preliminary data.</text>
</comment>
<feature type="domain" description="Peptidase C14 caspase" evidence="2">
    <location>
        <begin position="11"/>
        <end position="263"/>
    </location>
</feature>
<evidence type="ECO:0000256" key="1">
    <source>
        <dbReference type="ARBA" id="ARBA00009005"/>
    </source>
</evidence>
<accession>A0AA40E9V1</accession>
<keyword evidence="4" id="KW-1185">Reference proteome</keyword>